<dbReference type="OrthoDB" id="9795655at2"/>
<comment type="subunit">
    <text evidence="9">The complex comprises the extracytoplasmic solute receptor protein and the two transmembrane proteins.</text>
</comment>
<dbReference type="AlphaFoldDB" id="A0A1I4LUP8"/>
<evidence type="ECO:0000256" key="2">
    <source>
        <dbReference type="ARBA" id="ARBA00022448"/>
    </source>
</evidence>
<evidence type="ECO:0000256" key="8">
    <source>
        <dbReference type="ARBA" id="ARBA00038436"/>
    </source>
</evidence>
<reference evidence="12" key="1">
    <citation type="submission" date="2016-10" db="EMBL/GenBank/DDBJ databases">
        <authorList>
            <person name="Varghese N."/>
            <person name="Submissions S."/>
        </authorList>
    </citation>
    <scope>NUCLEOTIDE SEQUENCE [LARGE SCALE GENOMIC DNA]</scope>
    <source>
        <strain evidence="12">CGMCC 1.7061</strain>
    </source>
</reference>
<keyword evidence="7 9" id="KW-0472">Membrane</keyword>
<evidence type="ECO:0000313" key="12">
    <source>
        <dbReference type="Proteomes" id="UP000198519"/>
    </source>
</evidence>
<dbReference type="RefSeq" id="WP_092020460.1">
    <property type="nucleotide sequence ID" value="NZ_FOUE01000001.1"/>
</dbReference>
<feature type="transmembrane region" description="Helical" evidence="9">
    <location>
        <begin position="75"/>
        <end position="92"/>
    </location>
</feature>
<evidence type="ECO:0000256" key="9">
    <source>
        <dbReference type="RuleBase" id="RU369079"/>
    </source>
</evidence>
<dbReference type="EMBL" id="FOUE01000001">
    <property type="protein sequence ID" value="SFL94724.1"/>
    <property type="molecule type" value="Genomic_DNA"/>
</dbReference>
<dbReference type="PANTHER" id="PTHR35011">
    <property type="entry name" value="2,3-DIKETO-L-GULONATE TRAP TRANSPORTER SMALL PERMEASE PROTEIN YIAM"/>
    <property type="match status" value="1"/>
</dbReference>
<evidence type="ECO:0000256" key="3">
    <source>
        <dbReference type="ARBA" id="ARBA00022475"/>
    </source>
</evidence>
<evidence type="ECO:0000259" key="10">
    <source>
        <dbReference type="Pfam" id="PF04290"/>
    </source>
</evidence>
<keyword evidence="2 9" id="KW-0813">Transport</keyword>
<comment type="similarity">
    <text evidence="8 9">Belongs to the TRAP transporter small permease family.</text>
</comment>
<dbReference type="GO" id="GO:0022857">
    <property type="term" value="F:transmembrane transporter activity"/>
    <property type="evidence" value="ECO:0007669"/>
    <property type="project" value="UniProtKB-UniRule"/>
</dbReference>
<sequence length="205" mass="22744">MTVPEHASVSDADELIHHHTELPDTRLSRWVDGLLTGIGKLASWMWIVVTLIIIYAVVSRYVFGQGSVMLEELQWHLAGVGWLLGLAYTLVVDDHVRVDVIHERLGLKAQGWIELFGILLLLLPFLVIAIYEMIPYAVSAYNVSETSPAPAGLSHRWILKAILAISFSLIALAAVSRLLKVTALLFGFPRPIRRTKTDNQSGEAV</sequence>
<comment type="function">
    <text evidence="9">Part of the tripartite ATP-independent periplasmic (TRAP) transport system.</text>
</comment>
<dbReference type="Pfam" id="PF04290">
    <property type="entry name" value="DctQ"/>
    <property type="match status" value="1"/>
</dbReference>
<evidence type="ECO:0000256" key="7">
    <source>
        <dbReference type="ARBA" id="ARBA00023136"/>
    </source>
</evidence>
<protein>
    <recommendedName>
        <fullName evidence="9">TRAP transporter small permease protein</fullName>
    </recommendedName>
</protein>
<feature type="domain" description="Tripartite ATP-independent periplasmic transporters DctQ component" evidence="10">
    <location>
        <begin position="50"/>
        <end position="181"/>
    </location>
</feature>
<evidence type="ECO:0000256" key="5">
    <source>
        <dbReference type="ARBA" id="ARBA00022692"/>
    </source>
</evidence>
<feature type="transmembrane region" description="Helical" evidence="9">
    <location>
        <begin position="44"/>
        <end position="63"/>
    </location>
</feature>
<keyword evidence="5 9" id="KW-0812">Transmembrane</keyword>
<gene>
    <name evidence="11" type="ORF">SAMN04487963_0675</name>
</gene>
<evidence type="ECO:0000256" key="1">
    <source>
        <dbReference type="ARBA" id="ARBA00004429"/>
    </source>
</evidence>
<evidence type="ECO:0000256" key="4">
    <source>
        <dbReference type="ARBA" id="ARBA00022519"/>
    </source>
</evidence>
<dbReference type="PANTHER" id="PTHR35011:SF4">
    <property type="entry name" value="SLL1102 PROTEIN"/>
    <property type="match status" value="1"/>
</dbReference>
<feature type="transmembrane region" description="Helical" evidence="9">
    <location>
        <begin position="157"/>
        <end position="186"/>
    </location>
</feature>
<keyword evidence="4 9" id="KW-0997">Cell inner membrane</keyword>
<evidence type="ECO:0000256" key="6">
    <source>
        <dbReference type="ARBA" id="ARBA00022989"/>
    </source>
</evidence>
<organism evidence="11 12">
    <name type="scientific">Marinobacter zhejiangensis</name>
    <dbReference type="NCBI Taxonomy" id="488535"/>
    <lineage>
        <taxon>Bacteria</taxon>
        <taxon>Pseudomonadati</taxon>
        <taxon>Pseudomonadota</taxon>
        <taxon>Gammaproteobacteria</taxon>
        <taxon>Pseudomonadales</taxon>
        <taxon>Marinobacteraceae</taxon>
        <taxon>Marinobacter</taxon>
    </lineage>
</organism>
<feature type="transmembrane region" description="Helical" evidence="9">
    <location>
        <begin position="112"/>
        <end position="137"/>
    </location>
</feature>
<dbReference type="InterPro" id="IPR007387">
    <property type="entry name" value="TRAP_DctQ"/>
</dbReference>
<dbReference type="STRING" id="488535.SAMN04487963_0675"/>
<accession>A0A1I4LUP8</accession>
<comment type="subcellular location">
    <subcellularLocation>
        <location evidence="1 9">Cell inner membrane</location>
        <topology evidence="1 9">Multi-pass membrane protein</topology>
    </subcellularLocation>
</comment>
<keyword evidence="6 9" id="KW-1133">Transmembrane helix</keyword>
<dbReference type="Proteomes" id="UP000198519">
    <property type="component" value="Unassembled WGS sequence"/>
</dbReference>
<keyword evidence="12" id="KW-1185">Reference proteome</keyword>
<evidence type="ECO:0000313" key="11">
    <source>
        <dbReference type="EMBL" id="SFL94724.1"/>
    </source>
</evidence>
<keyword evidence="3" id="KW-1003">Cell membrane</keyword>
<name>A0A1I4LUP8_9GAMM</name>
<dbReference type="GO" id="GO:0005886">
    <property type="term" value="C:plasma membrane"/>
    <property type="evidence" value="ECO:0007669"/>
    <property type="project" value="UniProtKB-SubCell"/>
</dbReference>
<dbReference type="InterPro" id="IPR055348">
    <property type="entry name" value="DctQ"/>
</dbReference>
<proteinExistence type="inferred from homology"/>